<evidence type="ECO:0000256" key="1">
    <source>
        <dbReference type="SAM" id="MobiDB-lite"/>
    </source>
</evidence>
<dbReference type="Proteomes" id="UP001595075">
    <property type="component" value="Unassembled WGS sequence"/>
</dbReference>
<keyword evidence="2" id="KW-1133">Transmembrane helix</keyword>
<comment type="caution">
    <text evidence="3">The sequence shown here is derived from an EMBL/GenBank/DDBJ whole genome shotgun (WGS) entry which is preliminary data.</text>
</comment>
<keyword evidence="4" id="KW-1185">Reference proteome</keyword>
<accession>A0ABR4CFL9</accession>
<gene>
    <name evidence="3" type="ORF">VTL71DRAFT_15092</name>
</gene>
<evidence type="ECO:0000313" key="4">
    <source>
        <dbReference type="Proteomes" id="UP001595075"/>
    </source>
</evidence>
<evidence type="ECO:0000256" key="2">
    <source>
        <dbReference type="SAM" id="Phobius"/>
    </source>
</evidence>
<sequence>MRHPCHPMPAMLLHPDPCQPMLLYSLLCMCVLCVCVYVSFPSFPSNALLPMGIVRVCHDPTMRVMKILEDLKRRNAKSSTRRRRNEESNQKMYLSWLLCELVQEFGKRGPSRKSRPSECSLEPVETMSLTQDDKRLEKDTRSSLIHKMRKP</sequence>
<keyword evidence="2" id="KW-0812">Transmembrane</keyword>
<keyword evidence="2" id="KW-0472">Membrane</keyword>
<evidence type="ECO:0000313" key="3">
    <source>
        <dbReference type="EMBL" id="KAL2068754.1"/>
    </source>
</evidence>
<protein>
    <submittedName>
        <fullName evidence="3">Uncharacterized protein</fullName>
    </submittedName>
</protein>
<feature type="compositionally biased region" description="Basic and acidic residues" evidence="1">
    <location>
        <begin position="131"/>
        <end position="141"/>
    </location>
</feature>
<feature type="region of interest" description="Disordered" evidence="1">
    <location>
        <begin position="107"/>
        <end position="151"/>
    </location>
</feature>
<dbReference type="EMBL" id="JAZHXI010000008">
    <property type="protein sequence ID" value="KAL2068754.1"/>
    <property type="molecule type" value="Genomic_DNA"/>
</dbReference>
<proteinExistence type="predicted"/>
<reference evidence="3 4" key="1">
    <citation type="journal article" date="2024" name="Commun. Biol.">
        <title>Comparative genomic analysis of thermophilic fungi reveals convergent evolutionary adaptations and gene losses.</title>
        <authorList>
            <person name="Steindorff A.S."/>
            <person name="Aguilar-Pontes M.V."/>
            <person name="Robinson A.J."/>
            <person name="Andreopoulos B."/>
            <person name="LaButti K."/>
            <person name="Kuo A."/>
            <person name="Mondo S."/>
            <person name="Riley R."/>
            <person name="Otillar R."/>
            <person name="Haridas S."/>
            <person name="Lipzen A."/>
            <person name="Grimwood J."/>
            <person name="Schmutz J."/>
            <person name="Clum A."/>
            <person name="Reid I.D."/>
            <person name="Moisan M.C."/>
            <person name="Butler G."/>
            <person name="Nguyen T.T.M."/>
            <person name="Dewar K."/>
            <person name="Conant G."/>
            <person name="Drula E."/>
            <person name="Henrissat B."/>
            <person name="Hansel C."/>
            <person name="Singer S."/>
            <person name="Hutchinson M.I."/>
            <person name="de Vries R.P."/>
            <person name="Natvig D.O."/>
            <person name="Powell A.J."/>
            <person name="Tsang A."/>
            <person name="Grigoriev I.V."/>
        </authorList>
    </citation>
    <scope>NUCLEOTIDE SEQUENCE [LARGE SCALE GENOMIC DNA]</scope>
    <source>
        <strain evidence="3 4">CBS 494.80</strain>
    </source>
</reference>
<feature type="transmembrane region" description="Helical" evidence="2">
    <location>
        <begin position="21"/>
        <end position="40"/>
    </location>
</feature>
<name>A0ABR4CFL9_9HELO</name>
<organism evidence="3 4">
    <name type="scientific">Oculimacula yallundae</name>
    <dbReference type="NCBI Taxonomy" id="86028"/>
    <lineage>
        <taxon>Eukaryota</taxon>
        <taxon>Fungi</taxon>
        <taxon>Dikarya</taxon>
        <taxon>Ascomycota</taxon>
        <taxon>Pezizomycotina</taxon>
        <taxon>Leotiomycetes</taxon>
        <taxon>Helotiales</taxon>
        <taxon>Ploettnerulaceae</taxon>
        <taxon>Oculimacula</taxon>
    </lineage>
</organism>